<dbReference type="InterPro" id="IPR032711">
    <property type="entry name" value="SoxY"/>
</dbReference>
<feature type="chain" id="PRO_5004924690" description="Sulfur oxidation protein SoxZ" evidence="1">
    <location>
        <begin position="27"/>
        <end position="278"/>
    </location>
</feature>
<sequence length="278" mass="29756">MPRFGVRRFCGAMLAVMIGAADPAGATETDPFRSVMWDDMRALVLGDAPFRFDDRVKVTAPASAEDALNVPVAVDATALGAVERIAVFADMNPIPRILDYRPIAARPTIALRLKLQQATAIRAAALTPDGVWHVGGVFVDAAGGGCTSPALAHGDPTWERHLGEVQARAWPAVQASAEGQSKSTRLRLRVRHPMDTGLAPGIPAFFIETLVVRDGDGRELARIDSHEPVSENPVFTVEVTPPADGRALLVTGRDNNGTEIRASVPLAWRQSSLETSTR</sequence>
<dbReference type="InterPro" id="IPR030831">
    <property type="entry name" value="Fuse-rel_SoxYZ"/>
</dbReference>
<protein>
    <recommendedName>
        <fullName evidence="6">Sulfur oxidation protein SoxZ</fullName>
    </recommendedName>
</protein>
<dbReference type="PATRIC" id="fig|1385369.3.peg.6601"/>
<gene>
    <name evidence="4" type="ORF">N825_26160</name>
</gene>
<reference evidence="4 5" key="1">
    <citation type="submission" date="2013-08" db="EMBL/GenBank/DDBJ databases">
        <title>The genome sequence of Skermanella stibiiresistens.</title>
        <authorList>
            <person name="Zhu W."/>
            <person name="Wang G."/>
        </authorList>
    </citation>
    <scope>NUCLEOTIDE SEQUENCE [LARGE SCALE GENOMIC DNA]</scope>
    <source>
        <strain evidence="4 5">SB22</strain>
    </source>
</reference>
<dbReference type="SUPFAM" id="SSF81296">
    <property type="entry name" value="E set domains"/>
    <property type="match status" value="1"/>
</dbReference>
<feature type="domain" description="Ig-like SoxY" evidence="3">
    <location>
        <begin position="44"/>
        <end position="146"/>
    </location>
</feature>
<dbReference type="Gene3D" id="2.60.40.10">
    <property type="entry name" value="Immunoglobulins"/>
    <property type="match status" value="1"/>
</dbReference>
<dbReference type="NCBIfam" id="TIGR04557">
    <property type="entry name" value="fuse_rel_SoxYZ"/>
    <property type="match status" value="1"/>
</dbReference>
<dbReference type="Gene3D" id="2.60.40.2470">
    <property type="entry name" value="SoxY domain"/>
    <property type="match status" value="1"/>
</dbReference>
<dbReference type="STRING" id="1385369.N825_26160"/>
<dbReference type="InterPro" id="IPR013783">
    <property type="entry name" value="Ig-like_fold"/>
</dbReference>
<dbReference type="AlphaFoldDB" id="W9GUL3"/>
<evidence type="ECO:0000256" key="1">
    <source>
        <dbReference type="SAM" id="SignalP"/>
    </source>
</evidence>
<dbReference type="Pfam" id="PF08770">
    <property type="entry name" value="SoxZ"/>
    <property type="match status" value="1"/>
</dbReference>
<proteinExistence type="predicted"/>
<keyword evidence="5" id="KW-1185">Reference proteome</keyword>
<evidence type="ECO:0000259" key="2">
    <source>
        <dbReference type="Pfam" id="PF08770"/>
    </source>
</evidence>
<keyword evidence="1" id="KW-0732">Signal</keyword>
<accession>W9GUL3</accession>
<evidence type="ECO:0000259" key="3">
    <source>
        <dbReference type="Pfam" id="PF13501"/>
    </source>
</evidence>
<name>W9GUL3_9PROT</name>
<evidence type="ECO:0000313" key="5">
    <source>
        <dbReference type="Proteomes" id="UP000019486"/>
    </source>
</evidence>
<evidence type="ECO:0008006" key="6">
    <source>
        <dbReference type="Google" id="ProtNLM"/>
    </source>
</evidence>
<organism evidence="4 5">
    <name type="scientific">Skermanella stibiiresistens SB22</name>
    <dbReference type="NCBI Taxonomy" id="1385369"/>
    <lineage>
        <taxon>Bacteria</taxon>
        <taxon>Pseudomonadati</taxon>
        <taxon>Pseudomonadota</taxon>
        <taxon>Alphaproteobacteria</taxon>
        <taxon>Rhodospirillales</taxon>
        <taxon>Azospirillaceae</taxon>
        <taxon>Skermanella</taxon>
    </lineage>
</organism>
<evidence type="ECO:0000313" key="4">
    <source>
        <dbReference type="EMBL" id="EWY36356.1"/>
    </source>
</evidence>
<dbReference type="InterPro" id="IPR014756">
    <property type="entry name" value="Ig_E-set"/>
</dbReference>
<feature type="domain" description="Sulphur oxidation protein SoxZ" evidence="2">
    <location>
        <begin position="180"/>
        <end position="263"/>
    </location>
</feature>
<feature type="signal peptide" evidence="1">
    <location>
        <begin position="1"/>
        <end position="26"/>
    </location>
</feature>
<dbReference type="EMBL" id="AVFL01000045">
    <property type="protein sequence ID" value="EWY36356.1"/>
    <property type="molecule type" value="Genomic_DNA"/>
</dbReference>
<dbReference type="InterPro" id="IPR038162">
    <property type="entry name" value="SoxY_sf"/>
</dbReference>
<comment type="caution">
    <text evidence="4">The sequence shown here is derived from an EMBL/GenBank/DDBJ whole genome shotgun (WGS) entry which is preliminary data.</text>
</comment>
<dbReference type="InterPro" id="IPR014880">
    <property type="entry name" value="SoxZ_dom"/>
</dbReference>
<dbReference type="Pfam" id="PF13501">
    <property type="entry name" value="SoxY"/>
    <property type="match status" value="1"/>
</dbReference>
<dbReference type="Proteomes" id="UP000019486">
    <property type="component" value="Unassembled WGS sequence"/>
</dbReference>